<organism evidence="6 7">
    <name type="scientific">Phtheirospermum japonicum</name>
    <dbReference type="NCBI Taxonomy" id="374723"/>
    <lineage>
        <taxon>Eukaryota</taxon>
        <taxon>Viridiplantae</taxon>
        <taxon>Streptophyta</taxon>
        <taxon>Embryophyta</taxon>
        <taxon>Tracheophyta</taxon>
        <taxon>Spermatophyta</taxon>
        <taxon>Magnoliopsida</taxon>
        <taxon>eudicotyledons</taxon>
        <taxon>Gunneridae</taxon>
        <taxon>Pentapetalae</taxon>
        <taxon>asterids</taxon>
        <taxon>lamiids</taxon>
        <taxon>Lamiales</taxon>
        <taxon>Orobanchaceae</taxon>
        <taxon>Orobanchaceae incertae sedis</taxon>
        <taxon>Phtheirospermum</taxon>
    </lineage>
</organism>
<dbReference type="FunFam" id="1.20.1050.10:FF:000004">
    <property type="entry name" value="Glutathione S-transferase F2"/>
    <property type="match status" value="1"/>
</dbReference>
<evidence type="ECO:0000256" key="2">
    <source>
        <dbReference type="ARBA" id="ARBA00012452"/>
    </source>
</evidence>
<dbReference type="OrthoDB" id="422574at2759"/>
<evidence type="ECO:0000313" key="7">
    <source>
        <dbReference type="Proteomes" id="UP000653305"/>
    </source>
</evidence>
<dbReference type="PANTHER" id="PTHR43900:SF47">
    <property type="entry name" value="GLUTATHIONE S-TRANSFERASE F6-RELATED"/>
    <property type="match status" value="1"/>
</dbReference>
<dbReference type="InterPro" id="IPR010987">
    <property type="entry name" value="Glutathione-S-Trfase_C-like"/>
</dbReference>
<accession>A0A830DIH4</accession>
<dbReference type="GO" id="GO:0004364">
    <property type="term" value="F:glutathione transferase activity"/>
    <property type="evidence" value="ECO:0007669"/>
    <property type="project" value="UniProtKB-EC"/>
</dbReference>
<evidence type="ECO:0000256" key="4">
    <source>
        <dbReference type="ARBA" id="ARBA00047960"/>
    </source>
</evidence>
<dbReference type="PANTHER" id="PTHR43900">
    <property type="entry name" value="GLUTATHIONE S-TRANSFERASE RHO"/>
    <property type="match status" value="1"/>
</dbReference>
<dbReference type="GO" id="GO:0043295">
    <property type="term" value="F:glutathione binding"/>
    <property type="evidence" value="ECO:0007669"/>
    <property type="project" value="TreeGrafter"/>
</dbReference>
<dbReference type="CDD" id="cd03187">
    <property type="entry name" value="GST_C_Phi"/>
    <property type="match status" value="1"/>
</dbReference>
<comment type="catalytic activity">
    <reaction evidence="4">
        <text>RX + glutathione = an S-substituted glutathione + a halide anion + H(+)</text>
        <dbReference type="Rhea" id="RHEA:16437"/>
        <dbReference type="ChEBI" id="CHEBI:15378"/>
        <dbReference type="ChEBI" id="CHEBI:16042"/>
        <dbReference type="ChEBI" id="CHEBI:17792"/>
        <dbReference type="ChEBI" id="CHEBI:57925"/>
        <dbReference type="ChEBI" id="CHEBI:90779"/>
        <dbReference type="EC" id="2.5.1.18"/>
    </reaction>
</comment>
<reference evidence="6" key="1">
    <citation type="submission" date="2020-07" db="EMBL/GenBank/DDBJ databases">
        <title>Ethylene signaling mediates host invasion by parasitic plants.</title>
        <authorList>
            <person name="Yoshida S."/>
        </authorList>
    </citation>
    <scope>NUCLEOTIDE SEQUENCE</scope>
    <source>
        <strain evidence="6">Okayama</strain>
    </source>
</reference>
<dbReference type="Gene3D" id="1.20.1050.10">
    <property type="match status" value="1"/>
</dbReference>
<dbReference type="InterPro" id="IPR036282">
    <property type="entry name" value="Glutathione-S-Trfase_C_sf"/>
</dbReference>
<dbReference type="EC" id="2.5.1.18" evidence="2"/>
<evidence type="ECO:0000259" key="5">
    <source>
        <dbReference type="PROSITE" id="PS50405"/>
    </source>
</evidence>
<dbReference type="PROSITE" id="PS50405">
    <property type="entry name" value="GST_CTER"/>
    <property type="match status" value="1"/>
</dbReference>
<sequence>MAIIGVWLEVEAQKFDAAGNSLSFEILIKPFLGLTTNEAIVEQSQAKLATVLDVYEKRLAESKYLGGDNYSLVDLHHVPIINNLMKTKVKALFKLRPLVSAWSADILAQPAWLKVLAGFE</sequence>
<gene>
    <name evidence="6" type="ORF">PHJA_002725300</name>
</gene>
<name>A0A830DIH4_9LAMI</name>
<proteinExistence type="inferred from homology"/>
<evidence type="ECO:0000256" key="3">
    <source>
        <dbReference type="ARBA" id="ARBA00022679"/>
    </source>
</evidence>
<dbReference type="SUPFAM" id="SSF47616">
    <property type="entry name" value="GST C-terminal domain-like"/>
    <property type="match status" value="1"/>
</dbReference>
<dbReference type="EMBL" id="BMAC01001124">
    <property type="protein sequence ID" value="GFQ05812.1"/>
    <property type="molecule type" value="Genomic_DNA"/>
</dbReference>
<keyword evidence="7" id="KW-1185">Reference proteome</keyword>
<evidence type="ECO:0000313" key="6">
    <source>
        <dbReference type="EMBL" id="GFQ05812.1"/>
    </source>
</evidence>
<dbReference type="AlphaFoldDB" id="A0A830DIH4"/>
<keyword evidence="3 6" id="KW-0808">Transferase</keyword>
<protein>
    <recommendedName>
        <fullName evidence="2">glutathione transferase</fullName>
        <ecNumber evidence="2">2.5.1.18</ecNumber>
    </recommendedName>
</protein>
<dbReference type="GO" id="GO:0006749">
    <property type="term" value="P:glutathione metabolic process"/>
    <property type="evidence" value="ECO:0007669"/>
    <property type="project" value="TreeGrafter"/>
</dbReference>
<evidence type="ECO:0000256" key="1">
    <source>
        <dbReference type="ARBA" id="ARBA00010128"/>
    </source>
</evidence>
<feature type="domain" description="GST C-terminal" evidence="5">
    <location>
        <begin position="1"/>
        <end position="120"/>
    </location>
</feature>
<comment type="similarity">
    <text evidence="1">Belongs to the GST superfamily. Phi family.</text>
</comment>
<dbReference type="Proteomes" id="UP000653305">
    <property type="component" value="Unassembled WGS sequence"/>
</dbReference>
<dbReference type="InterPro" id="IPR034347">
    <property type="entry name" value="GST_Phi_C"/>
</dbReference>
<dbReference type="Pfam" id="PF00043">
    <property type="entry name" value="GST_C"/>
    <property type="match status" value="1"/>
</dbReference>
<comment type="caution">
    <text evidence="6">The sequence shown here is derived from an EMBL/GenBank/DDBJ whole genome shotgun (WGS) entry which is preliminary data.</text>
</comment>
<dbReference type="GO" id="GO:0005737">
    <property type="term" value="C:cytoplasm"/>
    <property type="evidence" value="ECO:0007669"/>
    <property type="project" value="TreeGrafter"/>
</dbReference>
<dbReference type="InterPro" id="IPR004046">
    <property type="entry name" value="GST_C"/>
</dbReference>
<dbReference type="GO" id="GO:0009407">
    <property type="term" value="P:toxin catabolic process"/>
    <property type="evidence" value="ECO:0007669"/>
    <property type="project" value="UniProtKB-ARBA"/>
</dbReference>